<gene>
    <name evidence="1" type="ORF">NDU88_002996</name>
</gene>
<sequence>MDEKVFTKELGQWIEQLNECKQLNENQVRTLCEKVSGGRALLGRGAGPVADVTKEGKVVLGRLDAARMRSTFLHRSLSSARATDLPHLPEYVIGLPLEDGHPWRRGSTLFFFPDYGGCARAHTTGSPTPLNTFWVVSCCRCPKRTGGVDRTFKKRFSEMPVLWLLFCF</sequence>
<dbReference type="Proteomes" id="UP001066276">
    <property type="component" value="Chromosome 2_1"/>
</dbReference>
<accession>A0AAV7VC69</accession>
<comment type="caution">
    <text evidence="1">The sequence shown here is derived from an EMBL/GenBank/DDBJ whole genome shotgun (WGS) entry which is preliminary data.</text>
</comment>
<dbReference type="AlphaFoldDB" id="A0AAV7VC69"/>
<name>A0AAV7VC69_PLEWA</name>
<keyword evidence="2" id="KW-1185">Reference proteome</keyword>
<protein>
    <submittedName>
        <fullName evidence="1">Uncharacterized protein</fullName>
    </submittedName>
</protein>
<evidence type="ECO:0000313" key="1">
    <source>
        <dbReference type="EMBL" id="KAJ1199158.1"/>
    </source>
</evidence>
<organism evidence="1 2">
    <name type="scientific">Pleurodeles waltl</name>
    <name type="common">Iberian ribbed newt</name>
    <dbReference type="NCBI Taxonomy" id="8319"/>
    <lineage>
        <taxon>Eukaryota</taxon>
        <taxon>Metazoa</taxon>
        <taxon>Chordata</taxon>
        <taxon>Craniata</taxon>
        <taxon>Vertebrata</taxon>
        <taxon>Euteleostomi</taxon>
        <taxon>Amphibia</taxon>
        <taxon>Batrachia</taxon>
        <taxon>Caudata</taxon>
        <taxon>Salamandroidea</taxon>
        <taxon>Salamandridae</taxon>
        <taxon>Pleurodelinae</taxon>
        <taxon>Pleurodeles</taxon>
    </lineage>
</organism>
<evidence type="ECO:0000313" key="2">
    <source>
        <dbReference type="Proteomes" id="UP001066276"/>
    </source>
</evidence>
<proteinExistence type="predicted"/>
<reference evidence="1" key="1">
    <citation type="journal article" date="2022" name="bioRxiv">
        <title>Sequencing and chromosome-scale assembly of the giantPleurodeles waltlgenome.</title>
        <authorList>
            <person name="Brown T."/>
            <person name="Elewa A."/>
            <person name="Iarovenko S."/>
            <person name="Subramanian E."/>
            <person name="Araus A.J."/>
            <person name="Petzold A."/>
            <person name="Susuki M."/>
            <person name="Suzuki K.-i.T."/>
            <person name="Hayashi T."/>
            <person name="Toyoda A."/>
            <person name="Oliveira C."/>
            <person name="Osipova E."/>
            <person name="Leigh N.D."/>
            <person name="Simon A."/>
            <person name="Yun M.H."/>
        </authorList>
    </citation>
    <scope>NUCLEOTIDE SEQUENCE</scope>
    <source>
        <strain evidence="1">20211129_DDA</strain>
        <tissue evidence="1">Liver</tissue>
    </source>
</reference>
<dbReference type="EMBL" id="JANPWB010000003">
    <property type="protein sequence ID" value="KAJ1199158.1"/>
    <property type="molecule type" value="Genomic_DNA"/>
</dbReference>